<dbReference type="EMBL" id="JH126404">
    <property type="protein sequence ID" value="EGX89286.1"/>
    <property type="molecule type" value="Genomic_DNA"/>
</dbReference>
<protein>
    <recommendedName>
        <fullName evidence="2">2EXR domain-containing protein</fullName>
    </recommendedName>
</protein>
<reference evidence="3 4" key="1">
    <citation type="journal article" date="2011" name="Genome Biol.">
        <title>Genome sequence of the insect pathogenic fungus Cordyceps militaris, a valued traditional Chinese medicine.</title>
        <authorList>
            <person name="Zheng P."/>
            <person name="Xia Y."/>
            <person name="Xiao G."/>
            <person name="Xiong C."/>
            <person name="Hu X."/>
            <person name="Zhang S."/>
            <person name="Zheng H."/>
            <person name="Huang Y."/>
            <person name="Zhou Y."/>
            <person name="Wang S."/>
            <person name="Zhao G.P."/>
            <person name="Liu X."/>
            <person name="St Leger R.J."/>
            <person name="Wang C."/>
        </authorList>
    </citation>
    <scope>NUCLEOTIDE SEQUENCE [LARGE SCALE GENOMIC DNA]</scope>
    <source>
        <strain evidence="3 4">CM01</strain>
    </source>
</reference>
<dbReference type="Proteomes" id="UP000001610">
    <property type="component" value="Unassembled WGS sequence"/>
</dbReference>
<dbReference type="VEuPathDB" id="FungiDB:CCM_07538"/>
<gene>
    <name evidence="3" type="ORF">CCM_07538</name>
</gene>
<feature type="region of interest" description="Disordered" evidence="1">
    <location>
        <begin position="49"/>
        <end position="89"/>
    </location>
</feature>
<proteinExistence type="predicted"/>
<dbReference type="HOGENOM" id="CLU_769498_0_0_1"/>
<dbReference type="Pfam" id="PF20150">
    <property type="entry name" value="2EXR"/>
    <property type="match status" value="1"/>
</dbReference>
<organism evidence="3 4">
    <name type="scientific">Cordyceps militaris (strain CM01)</name>
    <name type="common">Caterpillar fungus</name>
    <dbReference type="NCBI Taxonomy" id="983644"/>
    <lineage>
        <taxon>Eukaryota</taxon>
        <taxon>Fungi</taxon>
        <taxon>Dikarya</taxon>
        <taxon>Ascomycota</taxon>
        <taxon>Pezizomycotina</taxon>
        <taxon>Sordariomycetes</taxon>
        <taxon>Hypocreomycetidae</taxon>
        <taxon>Hypocreales</taxon>
        <taxon>Cordycipitaceae</taxon>
        <taxon>Cordyceps</taxon>
    </lineage>
</organism>
<evidence type="ECO:0000256" key="1">
    <source>
        <dbReference type="SAM" id="MobiDB-lite"/>
    </source>
</evidence>
<evidence type="ECO:0000259" key="2">
    <source>
        <dbReference type="Pfam" id="PF20150"/>
    </source>
</evidence>
<feature type="region of interest" description="Disordered" evidence="1">
    <location>
        <begin position="337"/>
        <end position="360"/>
    </location>
</feature>
<keyword evidence="4" id="KW-1185">Reference proteome</keyword>
<dbReference type="RefSeq" id="XP_006672742.1">
    <property type="nucleotide sequence ID" value="XM_006672679.1"/>
</dbReference>
<accession>G3JQ35</accession>
<dbReference type="GeneID" id="18169549"/>
<feature type="compositionally biased region" description="Basic and acidic residues" evidence="1">
    <location>
        <begin position="351"/>
        <end position="360"/>
    </location>
</feature>
<name>G3JQ35_CORMM</name>
<evidence type="ECO:0000313" key="3">
    <source>
        <dbReference type="EMBL" id="EGX89286.1"/>
    </source>
</evidence>
<dbReference type="InterPro" id="IPR045518">
    <property type="entry name" value="2EXR"/>
</dbReference>
<dbReference type="InParanoid" id="G3JQ35"/>
<dbReference type="KEGG" id="cmt:CCM_07538"/>
<feature type="compositionally biased region" description="Polar residues" evidence="1">
    <location>
        <begin position="65"/>
        <end position="85"/>
    </location>
</feature>
<feature type="domain" description="2EXR" evidence="2">
    <location>
        <begin position="2"/>
        <end position="155"/>
    </location>
</feature>
<dbReference type="AlphaFoldDB" id="G3JQ35"/>
<sequence length="360" mass="41715">MFPRFQQLPPYIRHQIWREAALLECRSLCFVPPKDLAGYECTDVSESSVKEEDIDMDDGSWRDTPASTYDTPASTYDTPASTYDTPASRYDTPASRYNPAVLHGRPGPRPTASFEMSIYDTYMLREACPESSYVVKSLAESDGLPSWFDFDRDTVRIKHDDLRDMFHQHYHEEFNNIQHLIITFSKQQWESTEMDNFVQFVQTESSEDFPYTDILQALPRKLKNVTFEVAVTEGDEYVRGKPSTWMAMFSTWYRARLHMIDDRMRLRIVRRKTGPNGVWPAEVSFVNERFVDEETVAREAAQKRALMEQELGELFTALGELDLAEMLRLEPVSAAGRQVETHQEFNTGKLRASDSKYEGR</sequence>
<evidence type="ECO:0000313" key="4">
    <source>
        <dbReference type="Proteomes" id="UP000001610"/>
    </source>
</evidence>